<dbReference type="AlphaFoldDB" id="A0A1L3ZTC4"/>
<keyword evidence="1" id="KW-0472">Membrane</keyword>
<protein>
    <submittedName>
        <fullName evidence="2">Uncharacterized protein</fullName>
    </submittedName>
</protein>
<sequence>MTDAEAHGLITVLAIIFGYIALLRVLANLVYPMRERLFDLGASLLSKPDLANKDRAFVEHALHTALSFRASIFLLLTAIVGTVDSIARAVGLNFLKFDEPDRKYADMKSSFALRYFASALAANPIVAAILIMIAPVCILIVSLWGPVRIQITTEKMVRLAVQRA</sequence>
<accession>A0A1L3ZTC4</accession>
<proteinExistence type="predicted"/>
<reference evidence="3" key="1">
    <citation type="submission" date="2016-11" db="EMBL/GenBank/DDBJ databases">
        <title>Complete Genome Sequence of alachlor-degrading Sphingomonas sp. strain JJ-A5.</title>
        <authorList>
            <person name="Lee H."/>
            <person name="Ka J.-O."/>
        </authorList>
    </citation>
    <scope>NUCLEOTIDE SEQUENCE [LARGE SCALE GENOMIC DNA]</scope>
    <source>
        <strain evidence="3">JJ-A5</strain>
    </source>
</reference>
<dbReference type="EMBL" id="CP018221">
    <property type="protein sequence ID" value="API58891.1"/>
    <property type="molecule type" value="Genomic_DNA"/>
</dbReference>
<keyword evidence="1" id="KW-1133">Transmembrane helix</keyword>
<dbReference type="RefSeq" id="WP_072596445.1">
    <property type="nucleotide sequence ID" value="NZ_CP018221.1"/>
</dbReference>
<evidence type="ECO:0000256" key="1">
    <source>
        <dbReference type="SAM" id="Phobius"/>
    </source>
</evidence>
<dbReference type="KEGG" id="sphj:BSL82_05840"/>
<keyword evidence="3" id="KW-1185">Reference proteome</keyword>
<feature type="transmembrane region" description="Helical" evidence="1">
    <location>
        <begin position="6"/>
        <end position="27"/>
    </location>
</feature>
<organism evidence="2 3">
    <name type="scientific">Tardibacter chloracetimidivorans</name>
    <dbReference type="NCBI Taxonomy" id="1921510"/>
    <lineage>
        <taxon>Bacteria</taxon>
        <taxon>Pseudomonadati</taxon>
        <taxon>Pseudomonadota</taxon>
        <taxon>Alphaproteobacteria</taxon>
        <taxon>Sphingomonadales</taxon>
        <taxon>Sphingomonadaceae</taxon>
        <taxon>Tardibacter</taxon>
    </lineage>
</organism>
<dbReference type="Proteomes" id="UP000182063">
    <property type="component" value="Chromosome"/>
</dbReference>
<keyword evidence="1" id="KW-0812">Transmembrane</keyword>
<evidence type="ECO:0000313" key="3">
    <source>
        <dbReference type="Proteomes" id="UP000182063"/>
    </source>
</evidence>
<evidence type="ECO:0000313" key="2">
    <source>
        <dbReference type="EMBL" id="API58891.1"/>
    </source>
</evidence>
<feature type="transmembrane region" description="Helical" evidence="1">
    <location>
        <begin position="72"/>
        <end position="95"/>
    </location>
</feature>
<dbReference type="STRING" id="1921510.BSL82_05840"/>
<feature type="transmembrane region" description="Helical" evidence="1">
    <location>
        <begin position="115"/>
        <end position="145"/>
    </location>
</feature>
<name>A0A1L3ZTC4_9SPHN</name>
<gene>
    <name evidence="2" type="ORF">BSL82_05840</name>
</gene>